<dbReference type="CDD" id="cd14251">
    <property type="entry name" value="PL-6"/>
    <property type="match status" value="1"/>
</dbReference>
<dbReference type="InterPro" id="IPR006626">
    <property type="entry name" value="PbH1"/>
</dbReference>
<dbReference type="PROSITE" id="PS51257">
    <property type="entry name" value="PROKAR_LIPOPROTEIN"/>
    <property type="match status" value="1"/>
</dbReference>
<keyword evidence="2" id="KW-0456">Lyase</keyword>
<keyword evidence="3" id="KW-1185">Reference proteome</keyword>
<dbReference type="AlphaFoldDB" id="A0A559K5S7"/>
<dbReference type="InterPro" id="IPR012334">
    <property type="entry name" value="Pectin_lyas_fold"/>
</dbReference>
<protein>
    <submittedName>
        <fullName evidence="2">Lyase</fullName>
    </submittedName>
</protein>
<proteinExistence type="predicted"/>
<keyword evidence="1" id="KW-0732">Signal</keyword>
<comment type="caution">
    <text evidence="2">The sequence shown here is derived from an EMBL/GenBank/DDBJ whole genome shotgun (WGS) entry which is preliminary data.</text>
</comment>
<dbReference type="SMART" id="SM00710">
    <property type="entry name" value="PbH1"/>
    <property type="match status" value="6"/>
</dbReference>
<gene>
    <name evidence="2" type="ORF">FPZ49_24150</name>
</gene>
<feature type="chain" id="PRO_5022189784" evidence="1">
    <location>
        <begin position="30"/>
        <end position="491"/>
    </location>
</feature>
<dbReference type="OrthoDB" id="6475864at2"/>
<dbReference type="Pfam" id="PF14592">
    <property type="entry name" value="Chondroitinas_B"/>
    <property type="match status" value="1"/>
</dbReference>
<organism evidence="2 3">
    <name type="scientific">Paenibacillus cremeus</name>
    <dbReference type="NCBI Taxonomy" id="2163881"/>
    <lineage>
        <taxon>Bacteria</taxon>
        <taxon>Bacillati</taxon>
        <taxon>Bacillota</taxon>
        <taxon>Bacilli</taxon>
        <taxon>Bacillales</taxon>
        <taxon>Paenibacillaceae</taxon>
        <taxon>Paenibacillus</taxon>
    </lineage>
</organism>
<evidence type="ECO:0000256" key="1">
    <source>
        <dbReference type="SAM" id="SignalP"/>
    </source>
</evidence>
<sequence>MSAYRGKKFQFLSVFLCSWLVACMVPVFAEEDGAVHVSTASELQSAIKKAQAGTTIVLEDGTYDVKGGFKITGKNGTSSSPITIQAANQGQAVITGEAFFSIKKSSYIVLQGMSFTNTGNTAVSLDGSSHVQVSRNTFALTENGKALKWVYVYGVDSHHNLIDHNEFGPKHDLGNFITFGGTNTQISQYDTVEYNYFHDTGPRVENGLEAIRVGTSTVSMSDAFDTIQYNLFENCDGDPEFVSVKSGHNTVRYNTFRNSQGVLSARHGHGQSYYGNFFLGDGVKPGTGGIRLYANDHKVYNNYFEGLTGTGAASTLLIDGGDYDGGTDGDAPATSEELAKHWRVYRAQVVNNTIVNSATGISVGQSYQLAPVDSVVANNLVMNSKGTLYFEPKPGNTSFAGNIGYGSKLSNASHSSSEIQTIDPLLTTANGLQVLSDTSPAIDASVGDYFFITGDMDGQTRSGISDVGADESSNEAVINRPLTGADVGPKS</sequence>
<dbReference type="RefSeq" id="WP_144851849.1">
    <property type="nucleotide sequence ID" value="NZ_VNJI01000037.1"/>
</dbReference>
<feature type="signal peptide" evidence="1">
    <location>
        <begin position="1"/>
        <end position="29"/>
    </location>
</feature>
<dbReference type="Gene3D" id="2.160.20.10">
    <property type="entry name" value="Single-stranded right-handed beta-helix, Pectin lyase-like"/>
    <property type="match status" value="1"/>
</dbReference>
<accession>A0A559K5S7</accession>
<dbReference type="InterPro" id="IPR039513">
    <property type="entry name" value="PL-6"/>
</dbReference>
<dbReference type="SUPFAM" id="SSF51126">
    <property type="entry name" value="Pectin lyase-like"/>
    <property type="match status" value="1"/>
</dbReference>
<dbReference type="GO" id="GO:0016829">
    <property type="term" value="F:lyase activity"/>
    <property type="evidence" value="ECO:0007669"/>
    <property type="project" value="UniProtKB-KW"/>
</dbReference>
<dbReference type="Proteomes" id="UP000317036">
    <property type="component" value="Unassembled WGS sequence"/>
</dbReference>
<dbReference type="InterPro" id="IPR011050">
    <property type="entry name" value="Pectin_lyase_fold/virulence"/>
</dbReference>
<evidence type="ECO:0000313" key="2">
    <source>
        <dbReference type="EMBL" id="TVY07456.1"/>
    </source>
</evidence>
<name>A0A559K5S7_9BACL</name>
<evidence type="ECO:0000313" key="3">
    <source>
        <dbReference type="Proteomes" id="UP000317036"/>
    </source>
</evidence>
<dbReference type="EMBL" id="VNJI01000037">
    <property type="protein sequence ID" value="TVY07456.1"/>
    <property type="molecule type" value="Genomic_DNA"/>
</dbReference>
<reference evidence="2 3" key="1">
    <citation type="submission" date="2019-07" db="EMBL/GenBank/DDBJ databases">
        <authorList>
            <person name="Kim J."/>
        </authorList>
    </citation>
    <scope>NUCLEOTIDE SEQUENCE [LARGE SCALE GENOMIC DNA]</scope>
    <source>
        <strain evidence="2 3">JC52</strain>
    </source>
</reference>